<dbReference type="EMBL" id="LANA01000001">
    <property type="protein sequence ID" value="NMN67165.1"/>
    <property type="molecule type" value="Genomic_DNA"/>
</dbReference>
<dbReference type="SFLD" id="SFLDG01129">
    <property type="entry name" value="C1.5:_HAD__Beta-PGM__Phosphata"/>
    <property type="match status" value="1"/>
</dbReference>
<name>A0ABX1SZ92_PELUQ</name>
<accession>A0ABX1SZ92</accession>
<dbReference type="SFLD" id="SFLDG01132">
    <property type="entry name" value="C1.5.3:_5'-Nucleotidase_Like"/>
    <property type="match status" value="1"/>
</dbReference>
<dbReference type="PANTHER" id="PTHR12725">
    <property type="entry name" value="HALOACID DEHALOGENASE-LIKE HYDROLASE"/>
    <property type="match status" value="1"/>
</dbReference>
<dbReference type="SUPFAM" id="SSF56784">
    <property type="entry name" value="HAD-like"/>
    <property type="match status" value="1"/>
</dbReference>
<dbReference type="Proteomes" id="UP001166004">
    <property type="component" value="Unassembled WGS sequence"/>
</dbReference>
<dbReference type="InterPro" id="IPR006439">
    <property type="entry name" value="HAD-SF_hydro_IA"/>
</dbReference>
<organism evidence="1 2">
    <name type="scientific">Pelagibacter ubique</name>
    <dbReference type="NCBI Taxonomy" id="198252"/>
    <lineage>
        <taxon>Bacteria</taxon>
        <taxon>Pseudomonadati</taxon>
        <taxon>Pseudomonadota</taxon>
        <taxon>Alphaproteobacteria</taxon>
        <taxon>Candidatus Pelagibacterales</taxon>
        <taxon>Candidatus Pelagibacteraceae</taxon>
        <taxon>Candidatus Pelagibacter</taxon>
    </lineage>
</organism>
<evidence type="ECO:0000313" key="1">
    <source>
        <dbReference type="EMBL" id="NMN67165.1"/>
    </source>
</evidence>
<dbReference type="NCBIfam" id="TIGR01509">
    <property type="entry name" value="HAD-SF-IA-v3"/>
    <property type="match status" value="1"/>
</dbReference>
<sequence>MKNLIAIKYWIFDLDNTLYSGQTKVFSEVDKKMSSFISKKFNIDLVKAKEIQKKYFYEYGTTLSGLMNHDKIDPHEFLEFVHDIDISWLPKDKILREELIKIKEKKYIFTNGSHAHVKNVTKQLGIDDLFDGAFDIVDSNFIPKPKIDPYKKIIEKFDLEPAKSILIEDIAHNLEQAKNLGMKTCWLENNETFAKKDADKPYIDYKIKSLPSFLQEINILKAQQN</sequence>
<reference evidence="1 2" key="1">
    <citation type="submission" date="2019-07" db="EMBL/GenBank/DDBJ databases">
        <title>SAR11 Genome Evolution.</title>
        <authorList>
            <person name="Giovannoni S."/>
        </authorList>
    </citation>
    <scope>NUCLEOTIDE SEQUENCE [LARGE SCALE GENOMIC DNA]</scope>
    <source>
        <strain evidence="1 2">HTCC9565</strain>
    </source>
</reference>
<dbReference type="SFLD" id="SFLDS00003">
    <property type="entry name" value="Haloacid_Dehalogenase"/>
    <property type="match status" value="1"/>
</dbReference>
<dbReference type="NCBIfam" id="TIGR01993">
    <property type="entry name" value="Pyr-5-nucltdase"/>
    <property type="match status" value="1"/>
</dbReference>
<comment type="caution">
    <text evidence="1">The sequence shown here is derived from an EMBL/GenBank/DDBJ whole genome shotgun (WGS) entry which is preliminary data.</text>
</comment>
<dbReference type="InterPro" id="IPR036412">
    <property type="entry name" value="HAD-like_sf"/>
</dbReference>
<gene>
    <name evidence="1" type="ORF">VP91_00003040</name>
</gene>
<dbReference type="InterPro" id="IPR010237">
    <property type="entry name" value="Pyr-5-nucltdase"/>
</dbReference>
<dbReference type="PANTHER" id="PTHR12725:SF117">
    <property type="entry name" value="HALOACID DEHALOGENASE-LIKE HYDROLASE"/>
    <property type="match status" value="1"/>
</dbReference>
<dbReference type="Pfam" id="PF00702">
    <property type="entry name" value="Hydrolase"/>
    <property type="match status" value="1"/>
</dbReference>
<dbReference type="Gene3D" id="1.10.150.450">
    <property type="match status" value="1"/>
</dbReference>
<proteinExistence type="predicted"/>
<dbReference type="Gene3D" id="3.40.50.1000">
    <property type="entry name" value="HAD superfamily/HAD-like"/>
    <property type="match status" value="1"/>
</dbReference>
<keyword evidence="2" id="KW-1185">Reference proteome</keyword>
<dbReference type="GO" id="GO:0016787">
    <property type="term" value="F:hydrolase activity"/>
    <property type="evidence" value="ECO:0007669"/>
    <property type="project" value="UniProtKB-KW"/>
</dbReference>
<dbReference type="InterPro" id="IPR023214">
    <property type="entry name" value="HAD_sf"/>
</dbReference>
<protein>
    <submittedName>
        <fullName evidence="1">Hydrolase of the HAD superfamily</fullName>
    </submittedName>
</protein>
<keyword evidence="1" id="KW-0378">Hydrolase</keyword>
<evidence type="ECO:0000313" key="2">
    <source>
        <dbReference type="Proteomes" id="UP001166004"/>
    </source>
</evidence>
<dbReference type="RefSeq" id="WP_169035675.1">
    <property type="nucleotide sequence ID" value="NZ_LANA01000001.1"/>
</dbReference>